<proteinExistence type="predicted"/>
<reference evidence="1 2" key="1">
    <citation type="submission" date="2024-04" db="EMBL/GenBank/DDBJ databases">
        <title>Human intestinal bacterial collection.</title>
        <authorList>
            <person name="Pauvert C."/>
            <person name="Hitch T.C.A."/>
            <person name="Clavel T."/>
        </authorList>
    </citation>
    <scope>NUCLEOTIDE SEQUENCE [LARGE SCALE GENOMIC DNA]</scope>
    <source>
        <strain evidence="1 2">CLA-SR-H026</strain>
    </source>
</reference>
<dbReference type="InterPro" id="IPR009711">
    <property type="entry name" value="UPF0473"/>
</dbReference>
<organism evidence="1 2">
    <name type="scientific">Aedoeadaptatus acetigenes</name>
    <dbReference type="NCBI Taxonomy" id="2981723"/>
    <lineage>
        <taxon>Bacteria</taxon>
        <taxon>Bacillati</taxon>
        <taxon>Bacillota</taxon>
        <taxon>Tissierellia</taxon>
        <taxon>Tissierellales</taxon>
        <taxon>Peptoniphilaceae</taxon>
        <taxon>Aedoeadaptatus</taxon>
    </lineage>
</organism>
<dbReference type="RefSeq" id="WP_349053581.1">
    <property type="nucleotide sequence ID" value="NZ_JBBNPS010000004.1"/>
</dbReference>
<dbReference type="EMBL" id="JBBNPS010000004">
    <property type="protein sequence ID" value="MEQ3353193.1"/>
    <property type="molecule type" value="Genomic_DNA"/>
</dbReference>
<keyword evidence="2" id="KW-1185">Reference proteome</keyword>
<dbReference type="Pfam" id="PF06949">
    <property type="entry name" value="DUF1292"/>
    <property type="match status" value="1"/>
</dbReference>
<accession>A0ABV1J4T3</accession>
<protein>
    <submittedName>
        <fullName evidence="1">DUF1292 domain-containing protein</fullName>
    </submittedName>
</protein>
<dbReference type="Proteomes" id="UP001481872">
    <property type="component" value="Unassembled WGS sequence"/>
</dbReference>
<evidence type="ECO:0000313" key="1">
    <source>
        <dbReference type="EMBL" id="MEQ3353193.1"/>
    </source>
</evidence>
<comment type="caution">
    <text evidence="1">The sequence shown here is derived from an EMBL/GenBank/DDBJ whole genome shotgun (WGS) entry which is preliminary data.</text>
</comment>
<evidence type="ECO:0000313" key="2">
    <source>
        <dbReference type="Proteomes" id="UP001481872"/>
    </source>
</evidence>
<sequence length="105" mass="12357">MSHEHDHDHEHEHEEMDVITLTLEDDSELDCAVIGIFPFEEKDYIALLPLKGDEVDEDASVLIYEYTELEDEELELIFIEDEDYFNRVADEFESLYAEDVEDQGE</sequence>
<name>A0ABV1J4T3_9FIRM</name>
<gene>
    <name evidence="1" type="ORF">AAA081_02600</name>
</gene>